<dbReference type="InterPro" id="IPR004252">
    <property type="entry name" value="Probable_transposase_24"/>
</dbReference>
<feature type="region of interest" description="Disordered" evidence="3">
    <location>
        <begin position="1488"/>
        <end position="1555"/>
    </location>
</feature>
<dbReference type="InterPro" id="IPR001878">
    <property type="entry name" value="Znf_CCHC"/>
</dbReference>
<evidence type="ECO:0000313" key="6">
    <source>
        <dbReference type="Proteomes" id="UP000595140"/>
    </source>
</evidence>
<dbReference type="Pfam" id="PF13952">
    <property type="entry name" value="DUF4216"/>
    <property type="match status" value="1"/>
</dbReference>
<keyword evidence="1" id="KW-0479">Metal-binding</keyword>
<evidence type="ECO:0000259" key="4">
    <source>
        <dbReference type="PROSITE" id="PS50158"/>
    </source>
</evidence>
<name>A0A484LWU7_9ASTE</name>
<dbReference type="EMBL" id="OOIL02002156">
    <property type="protein sequence ID" value="VFQ80684.1"/>
    <property type="molecule type" value="Genomic_DNA"/>
</dbReference>
<dbReference type="GO" id="GO:0003676">
    <property type="term" value="F:nucleic acid binding"/>
    <property type="evidence" value="ECO:0007669"/>
    <property type="project" value="InterPro"/>
</dbReference>
<feature type="compositionally biased region" description="Polar residues" evidence="3">
    <location>
        <begin position="381"/>
        <end position="413"/>
    </location>
</feature>
<feature type="compositionally biased region" description="Basic and acidic residues" evidence="3">
    <location>
        <begin position="1513"/>
        <end position="1526"/>
    </location>
</feature>
<feature type="compositionally biased region" description="Basic and acidic residues" evidence="3">
    <location>
        <begin position="1177"/>
        <end position="1191"/>
    </location>
</feature>
<organism evidence="5 6">
    <name type="scientific">Cuscuta campestris</name>
    <dbReference type="NCBI Taxonomy" id="132261"/>
    <lineage>
        <taxon>Eukaryota</taxon>
        <taxon>Viridiplantae</taxon>
        <taxon>Streptophyta</taxon>
        <taxon>Embryophyta</taxon>
        <taxon>Tracheophyta</taxon>
        <taxon>Spermatophyta</taxon>
        <taxon>Magnoliopsida</taxon>
        <taxon>eudicotyledons</taxon>
        <taxon>Gunneridae</taxon>
        <taxon>Pentapetalae</taxon>
        <taxon>asterids</taxon>
        <taxon>lamiids</taxon>
        <taxon>Solanales</taxon>
        <taxon>Convolvulaceae</taxon>
        <taxon>Cuscuteae</taxon>
        <taxon>Cuscuta</taxon>
        <taxon>Cuscuta subgen. Grammica</taxon>
        <taxon>Cuscuta sect. Cleistogrammica</taxon>
    </lineage>
</organism>
<keyword evidence="2" id="KW-0175">Coiled coil</keyword>
<gene>
    <name evidence="5" type="ORF">CCAM_LOCUS22460</name>
</gene>
<protein>
    <recommendedName>
        <fullName evidence="4">CCHC-type domain-containing protein</fullName>
    </recommendedName>
</protein>
<dbReference type="Proteomes" id="UP000595140">
    <property type="component" value="Unassembled WGS sequence"/>
</dbReference>
<accession>A0A484LWU7</accession>
<feature type="coiled-coil region" evidence="2">
    <location>
        <begin position="1069"/>
        <end position="1131"/>
    </location>
</feature>
<dbReference type="PANTHER" id="PTHR48258:SF4">
    <property type="entry name" value="DUF4216 DOMAIN-CONTAINING PROTEIN"/>
    <property type="match status" value="1"/>
</dbReference>
<dbReference type="PANTHER" id="PTHR48258">
    <property type="entry name" value="DUF4218 DOMAIN-CONTAINING PROTEIN-RELATED"/>
    <property type="match status" value="1"/>
</dbReference>
<dbReference type="InterPro" id="IPR036875">
    <property type="entry name" value="Znf_CCHC_sf"/>
</dbReference>
<dbReference type="GO" id="GO:0008270">
    <property type="term" value="F:zinc ion binding"/>
    <property type="evidence" value="ECO:0007669"/>
    <property type="project" value="UniProtKB-KW"/>
</dbReference>
<feature type="region of interest" description="Disordered" evidence="3">
    <location>
        <begin position="875"/>
        <end position="905"/>
    </location>
</feature>
<reference evidence="5 6" key="1">
    <citation type="submission" date="2018-04" db="EMBL/GenBank/DDBJ databases">
        <authorList>
            <person name="Vogel A."/>
        </authorList>
    </citation>
    <scope>NUCLEOTIDE SEQUENCE [LARGE SCALE GENOMIC DNA]</scope>
</reference>
<keyword evidence="1" id="KW-0862">Zinc</keyword>
<sequence length="2132" mass="243072">MYKKYDREGVVSQEWVDNVVEFVEYFGPTRINSVVEEEPNSTDKHFFEMLKAADTDLWPGSSKTSQLSAVARLLNIKSEHNLSERCYDTICQYIKDILPEDNSMVNDFYETKKMIEGRVQGKMRKRQLTAEELKAAHHYVLFNCPEIDPYITLCANEIKESTPQISEESLLKRVEETFASWFEKHVKNDRSVPEIISDVAKGPLSFAKSYPIYFANGYRFHTVKHGSKRAVYNSGVSIKGEYGDYFGVLEEILEIEYPALPLKRCVLFKCRWFDPRLNRGTRVHKKYGLLEVFKKGEFNRYEPFIFGAQANQVVYVEYPCTQKTKSDWIAVCQVHPRGNWIDTENTLESVDKEQQEPFQANGTERTTIMEVTQDDDIITLSRTPSISSSPFTDTQVFPSTPRTTPSGPCTSASRVGESAEDQEDGGGDDHDSEDHVDDGHSGGARDGEGPGHQRQFVYVNSDDEVTITSAGAGLITPAFYERTDTTGMSWGKVSATTKEFYYREFKKNARVDPSIDEGRLRKAFLKKAAEQYANFTYNQRNPGRLKKKKMDLRPFEQLKKVWEEDPEFLKLSKTKKKNRRKGKEDGPALGTYCGGSVPFFENMNRLAKKKGGHVSLDEVIIHTKTKKHDGKTWVDPEHAELQAQFFELREEATQNGLQVTDEEIWYSLVEGHNAKNRVPGVGDYEREMRKMNPSSKPRRSSTSSRSTTKITTLKEQNQRLQEQIDSLTSNLSLTIQEELRKLYGGNLPRRDLIKFSDMEIGYLDRKCQRQKIEVLLEKFKSFKMLPGESFDMLDERFHKILNDLASLNHVLSPKEKNVRLLRSLPTEWYTKATAMEEGRNLENYTVQGLLDELRTYEHELKKKKEEQVTPFPTALMTTPRVPSSERTCPRNCDTPSSSQPSSSKMENYEEEFAMMVKQFRKFKKFFKKADSVRRLTKGKPQVSDSPPESYMCYNCRKPGHWKSACLYPKVEKYGERERNEKKKKAMVAESDESSISSSDEEALVCMERRVEKSNHEDRWTMSEDDTLCLMAKDDADQEVTSQTSCSSSYESIPTSENLFDQFKKMMEDFEEINLKHSSLTEENKLLSEENLKLTEGRKSQLNEITQLKAENKSLSEKVKSLNKELGILKSKEAVDKLLETTKHKGREGLGFDPSSSKRKGRTTFIPPKPTAKQNKQKGKEKEKPTEVPKKNRQISEKMKVVGANVHFQKLESKCSSPAFYQNYLEMIAAQELSEFLQMEIRLKYEAEVLEFYKNGEVKTAHPKKDPQRMLQVIKSTVGGRKVKLSQKKLGEKLRLPNSGVEIGKFPVKNLDWNVIGISEQAPSGPAKKADLNNDYKLILELVIACLEYGSGGHADDITQERAFIINALITKSKVNWAAHFFKSISKHLGKPNPKYLCQGLYIGHILESMGAASKGKKYEERYWLYYLSSKGENRAGASVTAEESSSDNVPLIHMAKTAKRKQVVSPSISVEAPQNLALVNVEEAEEVSVQGELQRKKKRKLSSPSTSGYVNSDKLKEKERAEETSAHNRSPQQLEEEIPQVQSLPTPSPQPQMDDADNQFWQLYYDWRAWKVGNSAEQLMDWDQQLKNEKTIKKCLEIPVNHSCEEILDDYWVWQRNNEDLHLEYLANSPNSEFEVDDEDPLVYKPVFSKATEEQVVLTSEAQANLVATAEDFQIFPETSPAFETVLTEAVQEKAASPPQEQNQKTAEEEEFQQLIQSQVLETLTTPCEISNPTETEIPEKSAEIPEQSTFPETSEEEQAVEIQMNSGEAEKETQMAELEVSKTPIAIFEEQNEAEDSDSLSRYISNFALDEAEGESERTLKITDEEDVQEDAESLPMQLFQKTPSSHQVTNFHFNSSSAPTLPDEIPEIWTKKVQGLIESALASQHASFRQEIEQMEARYTKLIEKSEEKHSADLKDISKSVHKTLEIISLLSKTVRNTMEIYASDSHLQLKEINKVKEQIANVTVSLQKQMSLLQMDIRSALAVSSANQVVTKDYLKVIIDNQKEAHKLFRLLGAKSRNRKMEVILQQHSPSLIPELPIAVKEGEVSYIPSHLNMTNLILEAQQRNPENSAQHLSSSRLDGTEAVGTIAAHFSNDNQTEERCNNIRRIKELCGNMQGISEAAGSSKRKRN</sequence>
<evidence type="ECO:0000313" key="5">
    <source>
        <dbReference type="EMBL" id="VFQ80684.1"/>
    </source>
</evidence>
<feature type="domain" description="CCHC-type" evidence="4">
    <location>
        <begin position="952"/>
        <end position="965"/>
    </location>
</feature>
<feature type="region of interest" description="Disordered" evidence="3">
    <location>
        <begin position="1730"/>
        <end position="1756"/>
    </location>
</feature>
<feature type="region of interest" description="Disordered" evidence="3">
    <location>
        <begin position="381"/>
        <end position="454"/>
    </location>
</feature>
<dbReference type="PROSITE" id="PS50158">
    <property type="entry name" value="ZF_CCHC"/>
    <property type="match status" value="1"/>
</dbReference>
<dbReference type="SUPFAM" id="SSF57756">
    <property type="entry name" value="Retrovirus zinc finger-like domains"/>
    <property type="match status" value="1"/>
</dbReference>
<proteinExistence type="predicted"/>
<feature type="region of interest" description="Disordered" evidence="3">
    <location>
        <begin position="1691"/>
        <end position="1710"/>
    </location>
</feature>
<feature type="compositionally biased region" description="Low complexity" evidence="3">
    <location>
        <begin position="700"/>
        <end position="709"/>
    </location>
</feature>
<feature type="region of interest" description="Disordered" evidence="3">
    <location>
        <begin position="1145"/>
        <end position="1191"/>
    </location>
</feature>
<dbReference type="Pfam" id="PF14223">
    <property type="entry name" value="Retrotran_gag_2"/>
    <property type="match status" value="1"/>
</dbReference>
<dbReference type="OrthoDB" id="8048545at2759"/>
<dbReference type="Gene3D" id="4.10.60.10">
    <property type="entry name" value="Zinc finger, CCHC-type"/>
    <property type="match status" value="1"/>
</dbReference>
<feature type="compositionally biased region" description="Basic and acidic residues" evidence="3">
    <location>
        <begin position="427"/>
        <end position="451"/>
    </location>
</feature>
<evidence type="ECO:0000256" key="3">
    <source>
        <dbReference type="SAM" id="MobiDB-lite"/>
    </source>
</evidence>
<keyword evidence="6" id="KW-1185">Reference proteome</keyword>
<dbReference type="Pfam" id="PF03004">
    <property type="entry name" value="Transposase_24"/>
    <property type="match status" value="1"/>
</dbReference>
<evidence type="ECO:0000256" key="1">
    <source>
        <dbReference type="PROSITE-ProRule" id="PRU00047"/>
    </source>
</evidence>
<feature type="region of interest" description="Disordered" evidence="3">
    <location>
        <begin position="677"/>
        <end position="710"/>
    </location>
</feature>
<evidence type="ECO:0000256" key="2">
    <source>
        <dbReference type="SAM" id="Coils"/>
    </source>
</evidence>
<keyword evidence="1" id="KW-0863">Zinc-finger</keyword>
<dbReference type="InterPro" id="IPR025312">
    <property type="entry name" value="DUF4216"/>
</dbReference>